<name>A0ABX5XXJ3_9BACT</name>
<dbReference type="Pfam" id="PF08808">
    <property type="entry name" value="RES"/>
    <property type="match status" value="1"/>
</dbReference>
<dbReference type="EMBL" id="CP036432">
    <property type="protein sequence ID" value="QDV85396.1"/>
    <property type="molecule type" value="Genomic_DNA"/>
</dbReference>
<dbReference type="RefSeq" id="WP_145214955.1">
    <property type="nucleotide sequence ID" value="NZ_CP036432.1"/>
</dbReference>
<accession>A0ABX5XXJ3</accession>
<evidence type="ECO:0000259" key="1">
    <source>
        <dbReference type="SMART" id="SM00953"/>
    </source>
</evidence>
<protein>
    <submittedName>
        <fullName evidence="2">RES domain protein</fullName>
    </submittedName>
</protein>
<organism evidence="2 3">
    <name type="scientific">Stieleria magnilauensis</name>
    <dbReference type="NCBI Taxonomy" id="2527963"/>
    <lineage>
        <taxon>Bacteria</taxon>
        <taxon>Pseudomonadati</taxon>
        <taxon>Planctomycetota</taxon>
        <taxon>Planctomycetia</taxon>
        <taxon>Pirellulales</taxon>
        <taxon>Pirellulaceae</taxon>
        <taxon>Stieleria</taxon>
    </lineage>
</organism>
<gene>
    <name evidence="2" type="ORF">TBK1r_43760</name>
</gene>
<evidence type="ECO:0000313" key="3">
    <source>
        <dbReference type="Proteomes" id="UP000318081"/>
    </source>
</evidence>
<proteinExistence type="predicted"/>
<evidence type="ECO:0000313" key="2">
    <source>
        <dbReference type="EMBL" id="QDV85396.1"/>
    </source>
</evidence>
<dbReference type="SMART" id="SM00953">
    <property type="entry name" value="RES"/>
    <property type="match status" value="1"/>
</dbReference>
<dbReference type="InterPro" id="IPR014914">
    <property type="entry name" value="RES_dom"/>
</dbReference>
<dbReference type="Proteomes" id="UP000318081">
    <property type="component" value="Chromosome"/>
</dbReference>
<reference evidence="2 3" key="1">
    <citation type="submission" date="2019-02" db="EMBL/GenBank/DDBJ databases">
        <title>Deep-cultivation of Planctomycetes and their phenomic and genomic characterization uncovers novel biology.</title>
        <authorList>
            <person name="Wiegand S."/>
            <person name="Jogler M."/>
            <person name="Boedeker C."/>
            <person name="Pinto D."/>
            <person name="Vollmers J."/>
            <person name="Rivas-Marin E."/>
            <person name="Kohn T."/>
            <person name="Peeters S.H."/>
            <person name="Heuer A."/>
            <person name="Rast P."/>
            <person name="Oberbeckmann S."/>
            <person name="Bunk B."/>
            <person name="Jeske O."/>
            <person name="Meyerdierks A."/>
            <person name="Storesund J.E."/>
            <person name="Kallscheuer N."/>
            <person name="Luecker S."/>
            <person name="Lage O.M."/>
            <person name="Pohl T."/>
            <person name="Merkel B.J."/>
            <person name="Hornburger P."/>
            <person name="Mueller R.-W."/>
            <person name="Bruemmer F."/>
            <person name="Labrenz M."/>
            <person name="Spormann A.M."/>
            <person name="Op den Camp H."/>
            <person name="Overmann J."/>
            <person name="Amann R."/>
            <person name="Jetten M.S.M."/>
            <person name="Mascher T."/>
            <person name="Medema M.H."/>
            <person name="Devos D.P."/>
            <person name="Kaster A.-K."/>
            <person name="Ovreas L."/>
            <person name="Rohde M."/>
            <person name="Galperin M.Y."/>
            <person name="Jogler C."/>
        </authorList>
    </citation>
    <scope>NUCLEOTIDE SEQUENCE [LARGE SCALE GENOMIC DNA]</scope>
    <source>
        <strain evidence="2 3">TBK1r</strain>
    </source>
</reference>
<keyword evidence="3" id="KW-1185">Reference proteome</keyword>
<sequence length="257" mass="29232">MPGKHFKAEYIDFRNSVVSGNQFVLDETANAFLNGIRKSVKPRVVHLPKGSNLYRAQYGCRQIDWDENPEPLRCHGKKRMLPDRKHVRAGRANADYKAVFYASISPDIAVKELRPWIGSYLSVARFRVKRDLEIVNLFDAYGGFMKGFELAVRRSQLKGKEYDDYVWHCIGEAFCQPVTLSDDPHSYLPTQIIAELIKSMGYDGLAYRSSTEPERKSQQDAGANVALFDPDAVSIQQRGWVVKVTSLEVEIDNGPHY</sequence>
<feature type="domain" description="RES" evidence="1">
    <location>
        <begin position="82"/>
        <end position="239"/>
    </location>
</feature>